<dbReference type="Proteomes" id="UP001634413">
    <property type="component" value="Unassembled WGS sequence"/>
</dbReference>
<sequence length="111" mass="13095">MNREKLITEIQNKLNQAYMNRDLEDVDKLIRDVFNDVEKLRQPVDNSQVKTNKMYRFEVSGFCELDISANSYDEATEKCEKSMKDLFTNSLFTNFTFVGEVDEFGEVVEDW</sequence>
<dbReference type="EMBL" id="JBDLBQ010000007">
    <property type="protein sequence ID" value="MFN2102897.1"/>
    <property type="molecule type" value="Genomic_DNA"/>
</dbReference>
<accession>A0ABW9KFD8</accession>
<protein>
    <recommendedName>
        <fullName evidence="3">Phage protein</fullName>
    </recommendedName>
</protein>
<evidence type="ECO:0008006" key="3">
    <source>
        <dbReference type="Google" id="ProtNLM"/>
    </source>
</evidence>
<dbReference type="RefSeq" id="WP_412702038.1">
    <property type="nucleotide sequence ID" value="NZ_JBDLBQ010000007.1"/>
</dbReference>
<proteinExistence type="predicted"/>
<organism evidence="1 2">
    <name type="scientific">Finegoldia dalianensis</name>
    <dbReference type="NCBI Taxonomy" id="3145239"/>
    <lineage>
        <taxon>Bacteria</taxon>
        <taxon>Bacillati</taxon>
        <taxon>Bacillota</taxon>
        <taxon>Tissierellia</taxon>
        <taxon>Tissierellales</taxon>
        <taxon>Peptoniphilaceae</taxon>
        <taxon>Finegoldia</taxon>
    </lineage>
</organism>
<reference evidence="1 2" key="1">
    <citation type="journal article" date="2024" name="Anaerobe">
        <title>The identification of Finegoldia dalianensis sp. nov., isolated from the pus of a patient with skin abscess and genomic analysis of the strains belonging to Finegoldia genus.</title>
        <authorList>
            <person name="Li Y."/>
            <person name="Wang Y."/>
            <person name="Xiao D."/>
            <person name="Wang J."/>
            <person name="Jin D."/>
        </authorList>
    </citation>
    <scope>NUCLEOTIDE SEQUENCE [LARGE SCALE GENOMIC DNA]</scope>
    <source>
        <strain evidence="1 2">LY240594</strain>
    </source>
</reference>
<name>A0ABW9KFD8_9FIRM</name>
<keyword evidence="2" id="KW-1185">Reference proteome</keyword>
<evidence type="ECO:0000313" key="2">
    <source>
        <dbReference type="Proteomes" id="UP001634413"/>
    </source>
</evidence>
<comment type="caution">
    <text evidence="1">The sequence shown here is derived from an EMBL/GenBank/DDBJ whole genome shotgun (WGS) entry which is preliminary data.</text>
</comment>
<evidence type="ECO:0000313" key="1">
    <source>
        <dbReference type="EMBL" id="MFN2102897.1"/>
    </source>
</evidence>
<gene>
    <name evidence="1" type="ORF">ABDJ34_08280</name>
</gene>